<evidence type="ECO:0000313" key="1">
    <source>
        <dbReference type="EMBL" id="AKT42622.1"/>
    </source>
</evidence>
<sequence length="194" mass="19451">MRRIFLLASMAIGCGIAACSDGGGDGGGGPGGSSGDGGGGTGGGTGGSAPAACFDYTGWDGSTPAVSLRADVMPILQGSCTFGSSCHGVESGPAGKVYLGPSIAMQPSDEQLQEVLAQTVNAEAAVEAGMPRITPENPARSFLMHKMDGTLNCGDLACAATNSCKDAMPLRQPAIPTEKRDTVRRWIAQGALDN</sequence>
<evidence type="ECO:0008006" key="3">
    <source>
        <dbReference type="Google" id="ProtNLM"/>
    </source>
</evidence>
<dbReference type="STRING" id="52.CMC5_068490"/>
<protein>
    <recommendedName>
        <fullName evidence="3">Lipoprotein</fullName>
    </recommendedName>
</protein>
<dbReference type="RefSeq" id="WP_156339057.1">
    <property type="nucleotide sequence ID" value="NZ_CP012159.1"/>
</dbReference>
<dbReference type="AlphaFoldDB" id="A0A0K1EPQ1"/>
<organism evidence="1 2">
    <name type="scientific">Chondromyces crocatus</name>
    <dbReference type="NCBI Taxonomy" id="52"/>
    <lineage>
        <taxon>Bacteria</taxon>
        <taxon>Pseudomonadati</taxon>
        <taxon>Myxococcota</taxon>
        <taxon>Polyangia</taxon>
        <taxon>Polyangiales</taxon>
        <taxon>Polyangiaceae</taxon>
        <taxon>Chondromyces</taxon>
    </lineage>
</organism>
<reference evidence="1 2" key="1">
    <citation type="submission" date="2015-07" db="EMBL/GenBank/DDBJ databases">
        <title>Genome analysis of myxobacterium Chondromyces crocatus Cm c5 reveals a high potential for natural compound synthesis and the genetic basis for the loss of fruiting body formation.</title>
        <authorList>
            <person name="Zaburannyi N."/>
            <person name="Bunk B."/>
            <person name="Maier J."/>
            <person name="Overmann J."/>
            <person name="Mueller R."/>
        </authorList>
    </citation>
    <scope>NUCLEOTIDE SEQUENCE [LARGE SCALE GENOMIC DNA]</scope>
    <source>
        <strain evidence="1 2">Cm c5</strain>
    </source>
</reference>
<name>A0A0K1EPQ1_CHOCO</name>
<dbReference type="Proteomes" id="UP000067626">
    <property type="component" value="Chromosome"/>
</dbReference>
<accession>A0A0K1EPQ1</accession>
<dbReference type="OrthoDB" id="9809746at2"/>
<keyword evidence="2" id="KW-1185">Reference proteome</keyword>
<dbReference type="PROSITE" id="PS51257">
    <property type="entry name" value="PROKAR_LIPOPROTEIN"/>
    <property type="match status" value="1"/>
</dbReference>
<gene>
    <name evidence="1" type="ORF">CMC5_068490</name>
</gene>
<evidence type="ECO:0000313" key="2">
    <source>
        <dbReference type="Proteomes" id="UP000067626"/>
    </source>
</evidence>
<dbReference type="EMBL" id="CP012159">
    <property type="protein sequence ID" value="AKT42622.1"/>
    <property type="molecule type" value="Genomic_DNA"/>
</dbReference>
<dbReference type="KEGG" id="ccro:CMC5_068490"/>
<proteinExistence type="predicted"/>